<dbReference type="EC" id="3.5.1.68" evidence="1"/>
<protein>
    <submittedName>
        <fullName evidence="2">N-formylglutamate amidohydrolase</fullName>
    </submittedName>
    <submittedName>
        <fullName evidence="1">N-formylglutamate deformylase</fullName>
        <ecNumber evidence="1">3.5.1.68</ecNumber>
    </submittedName>
</protein>
<keyword evidence="1" id="KW-0378">Hydrolase</keyword>
<evidence type="ECO:0000313" key="2">
    <source>
        <dbReference type="EMBL" id="NHO39431.1"/>
    </source>
</evidence>
<sequence length="314" mass="34725">MKNFASSLFPPSLKRFFQAQQEANREENPSRQAAPAPVMLSGTPGAGPVVLASPHSGHFYPEAFVQAARQPLDILRSGEDSFVDELAKGAQALGPPLIHATFPRVFCDVNRAAWDLDSRMFHGTIPSFVSPSERGLAGLGSIPRIVADRRPIYRQRLPFMEAALRIRHYWMPYHAALAGLLEAALKQYGFCLLLDLHSMPDALQAGSPDFVLGDRYGTSCSRHLTNVAEQTLQGLGFKTARNHPYAGGYITRHYGRPSTNMHALQIEMRRGLYMEESTRTPHEGFAALTDALTILVEQILAHVPTQKNTHHHAP</sequence>
<name>A0A0U4YAK1_9PROT</name>
<dbReference type="Proteomes" id="UP000068250">
    <property type="component" value="Chromosome I"/>
</dbReference>
<proteinExistence type="predicted"/>
<reference evidence="1" key="1">
    <citation type="submission" date="2014-09" db="EMBL/GenBank/DDBJ databases">
        <authorList>
            <person name="Magalhaes I.L.F."/>
            <person name="Oliveira U."/>
            <person name="Santos F.R."/>
            <person name="Vidigal T.H.D.A."/>
            <person name="Brescovit A.D."/>
            <person name="Santos A.J."/>
        </authorList>
    </citation>
    <scope>NUCLEOTIDE SEQUENCE</scope>
    <source>
        <strain evidence="1">LMG 23848T</strain>
    </source>
</reference>
<dbReference type="Proteomes" id="UP000657200">
    <property type="component" value="Unassembled WGS sequence"/>
</dbReference>
<organism evidence="1 3">
    <name type="scientific">Acetobacter ghanensis</name>
    <dbReference type="NCBI Taxonomy" id="431306"/>
    <lineage>
        <taxon>Bacteria</taxon>
        <taxon>Pseudomonadati</taxon>
        <taxon>Pseudomonadota</taxon>
        <taxon>Alphaproteobacteria</taxon>
        <taxon>Acetobacterales</taxon>
        <taxon>Acetobacteraceae</taxon>
        <taxon>Acetobacter</taxon>
    </lineage>
</organism>
<dbReference type="Gene3D" id="3.40.630.40">
    <property type="entry name" value="Zn-dependent exopeptidases"/>
    <property type="match status" value="1"/>
</dbReference>
<gene>
    <name evidence="1" type="ORF">AGA_849</name>
    <name evidence="2" type="ORF">GOB80_06970</name>
</gene>
<dbReference type="EMBL" id="LN609302">
    <property type="protein sequence ID" value="CEF54565.1"/>
    <property type="molecule type" value="Genomic_DNA"/>
</dbReference>
<dbReference type="SUPFAM" id="SSF53187">
    <property type="entry name" value="Zn-dependent exopeptidases"/>
    <property type="match status" value="1"/>
</dbReference>
<evidence type="ECO:0000313" key="3">
    <source>
        <dbReference type="Proteomes" id="UP000068250"/>
    </source>
</evidence>
<evidence type="ECO:0000313" key="4">
    <source>
        <dbReference type="Proteomes" id="UP000657200"/>
    </source>
</evidence>
<accession>A0A0U4YAK1</accession>
<reference evidence="3" key="2">
    <citation type="submission" date="2014-09" db="EMBL/GenBank/DDBJ databases">
        <authorList>
            <person name="Illeghems K.G."/>
        </authorList>
    </citation>
    <scope>NUCLEOTIDE SEQUENCE [LARGE SCALE GENOMIC DNA]</scope>
    <source>
        <strain evidence="3">LMG 23848T</strain>
    </source>
</reference>
<dbReference type="OrthoDB" id="9802050at2"/>
<dbReference type="RefSeq" id="WP_059024632.1">
    <property type="nucleotide sequence ID" value="NZ_LN609302.1"/>
</dbReference>
<dbReference type="STRING" id="431306.AGA_849"/>
<keyword evidence="4" id="KW-1185">Reference proteome</keyword>
<dbReference type="Pfam" id="PF05013">
    <property type="entry name" value="FGase"/>
    <property type="match status" value="1"/>
</dbReference>
<dbReference type="PATRIC" id="fig|431306.5.peg.832"/>
<dbReference type="EMBL" id="WOTE01000003">
    <property type="protein sequence ID" value="NHO39431.1"/>
    <property type="molecule type" value="Genomic_DNA"/>
</dbReference>
<reference evidence="2 4" key="3">
    <citation type="journal article" date="2020" name="Int. J. Syst. Evol. Microbiol.">
        <title>Novel acetic acid bacteria from cider fermentations: Acetobacter conturbans sp. nov. and Acetobacter fallax sp. nov.</title>
        <authorList>
            <person name="Sombolestani A.S."/>
            <person name="Cleenwerck I."/>
            <person name="Cnockaert M."/>
            <person name="Borremans W."/>
            <person name="Wieme A.D."/>
            <person name="De Vuyst L."/>
            <person name="Vandamme P."/>
        </authorList>
    </citation>
    <scope>NUCLEOTIDE SEQUENCE [LARGE SCALE GENOMIC DNA]</scope>
    <source>
        <strain evidence="2 4">LMG 23848</strain>
    </source>
</reference>
<dbReference type="GO" id="GO:0050129">
    <property type="term" value="F:N-formylglutamate deformylase activity"/>
    <property type="evidence" value="ECO:0007669"/>
    <property type="project" value="UniProtKB-EC"/>
</dbReference>
<dbReference type="InterPro" id="IPR007709">
    <property type="entry name" value="N-FG_amidohydro"/>
</dbReference>
<evidence type="ECO:0000313" key="1">
    <source>
        <dbReference type="EMBL" id="CEF54565.1"/>
    </source>
</evidence>
<dbReference type="AlphaFoldDB" id="A0A0U4YAK1"/>